<feature type="transmembrane region" description="Helical" evidence="7">
    <location>
        <begin position="487"/>
        <end position="507"/>
    </location>
</feature>
<feature type="transmembrane region" description="Helical" evidence="7">
    <location>
        <begin position="367"/>
        <end position="386"/>
    </location>
</feature>
<evidence type="ECO:0000256" key="4">
    <source>
        <dbReference type="ARBA" id="ARBA00022692"/>
    </source>
</evidence>
<protein>
    <submittedName>
        <fullName evidence="9">Drug resistance transporter, EmrB/QacA subfamily</fullName>
    </submittedName>
</protein>
<keyword evidence="10" id="KW-1185">Reference proteome</keyword>
<dbReference type="InterPro" id="IPR004638">
    <property type="entry name" value="EmrB-like"/>
</dbReference>
<evidence type="ECO:0000256" key="1">
    <source>
        <dbReference type="ARBA" id="ARBA00004651"/>
    </source>
</evidence>
<evidence type="ECO:0000259" key="8">
    <source>
        <dbReference type="PROSITE" id="PS50850"/>
    </source>
</evidence>
<name>R4Z5D0_9ACTN</name>
<feature type="transmembrane region" description="Helical" evidence="7">
    <location>
        <begin position="119"/>
        <end position="139"/>
    </location>
</feature>
<keyword evidence="2" id="KW-0813">Transport</keyword>
<dbReference type="Gene3D" id="1.20.1250.20">
    <property type="entry name" value="MFS general substrate transporter like domains"/>
    <property type="match status" value="1"/>
</dbReference>
<dbReference type="InterPro" id="IPR036259">
    <property type="entry name" value="MFS_trans_sf"/>
</dbReference>
<dbReference type="AlphaFoldDB" id="R4Z5D0"/>
<evidence type="ECO:0000256" key="6">
    <source>
        <dbReference type="ARBA" id="ARBA00023136"/>
    </source>
</evidence>
<feature type="transmembrane region" description="Helical" evidence="7">
    <location>
        <begin position="342"/>
        <end position="361"/>
    </location>
</feature>
<evidence type="ECO:0000313" key="10">
    <source>
        <dbReference type="Proteomes" id="UP000018291"/>
    </source>
</evidence>
<dbReference type="CDD" id="cd17321">
    <property type="entry name" value="MFS_MMR_MDR_like"/>
    <property type="match status" value="1"/>
</dbReference>
<feature type="transmembrane region" description="Helical" evidence="7">
    <location>
        <begin position="210"/>
        <end position="229"/>
    </location>
</feature>
<keyword evidence="6 7" id="KW-0472">Membrane</keyword>
<feature type="domain" description="Major facilitator superfamily (MFS) profile" evidence="8">
    <location>
        <begin position="18"/>
        <end position="511"/>
    </location>
</feature>
<feature type="transmembrane region" description="Helical" evidence="7">
    <location>
        <begin position="16"/>
        <end position="39"/>
    </location>
</feature>
<keyword evidence="3" id="KW-1003">Cell membrane</keyword>
<proteinExistence type="predicted"/>
<feature type="transmembrane region" description="Helical" evidence="7">
    <location>
        <begin position="241"/>
        <end position="258"/>
    </location>
</feature>
<feature type="transmembrane region" description="Helical" evidence="7">
    <location>
        <begin position="59"/>
        <end position="77"/>
    </location>
</feature>
<comment type="subcellular location">
    <subcellularLocation>
        <location evidence="1">Cell membrane</location>
        <topology evidence="1">Multi-pass membrane protein</topology>
    </subcellularLocation>
</comment>
<dbReference type="GO" id="GO:0022857">
    <property type="term" value="F:transmembrane transporter activity"/>
    <property type="evidence" value="ECO:0007669"/>
    <property type="project" value="InterPro"/>
</dbReference>
<dbReference type="PANTHER" id="PTHR42718:SF42">
    <property type="entry name" value="EXPORT PROTEIN"/>
    <property type="match status" value="1"/>
</dbReference>
<evidence type="ECO:0000256" key="2">
    <source>
        <dbReference type="ARBA" id="ARBA00022448"/>
    </source>
</evidence>
<feature type="transmembrane region" description="Helical" evidence="7">
    <location>
        <begin position="314"/>
        <end position="335"/>
    </location>
</feature>
<evidence type="ECO:0000256" key="7">
    <source>
        <dbReference type="SAM" id="Phobius"/>
    </source>
</evidence>
<dbReference type="NCBIfam" id="TIGR00711">
    <property type="entry name" value="efflux_EmrB"/>
    <property type="match status" value="1"/>
</dbReference>
<dbReference type="GO" id="GO:0005886">
    <property type="term" value="C:plasma membrane"/>
    <property type="evidence" value="ECO:0007669"/>
    <property type="project" value="UniProtKB-SubCell"/>
</dbReference>
<accession>R4Z5D0</accession>
<dbReference type="PRINTS" id="PR01036">
    <property type="entry name" value="TCRTETB"/>
</dbReference>
<dbReference type="OrthoDB" id="9781469at2"/>
<dbReference type="Gene3D" id="1.20.1720.10">
    <property type="entry name" value="Multidrug resistance protein D"/>
    <property type="match status" value="1"/>
</dbReference>
<dbReference type="HOGENOM" id="CLU_000960_28_2_11"/>
<feature type="transmembrane region" description="Helical" evidence="7">
    <location>
        <begin position="89"/>
        <end position="107"/>
    </location>
</feature>
<reference evidence="9 10" key="1">
    <citation type="journal article" date="2013" name="ISME J.">
        <title>Metabolic model for the filamentous 'Candidatus Microthrix parvicella' based on genomic and metagenomic analyses.</title>
        <authorList>
            <person name="Jon McIlroy S."/>
            <person name="Kristiansen R."/>
            <person name="Albertsen M."/>
            <person name="Michael Karst S."/>
            <person name="Rossetti S."/>
            <person name="Lund Nielsen J."/>
            <person name="Tandoi V."/>
            <person name="James Seviour R."/>
            <person name="Nielsen P.H."/>
        </authorList>
    </citation>
    <scope>NUCLEOTIDE SEQUENCE [LARGE SCALE GENOMIC DNA]</scope>
    <source>
        <strain evidence="9 10">RN1</strain>
    </source>
</reference>
<dbReference type="PROSITE" id="PS50850">
    <property type="entry name" value="MFS"/>
    <property type="match status" value="1"/>
</dbReference>
<dbReference type="InterPro" id="IPR011701">
    <property type="entry name" value="MFS"/>
</dbReference>
<comment type="caution">
    <text evidence="9">The sequence shown here is derived from an EMBL/GenBank/DDBJ whole genome shotgun (WGS) entry which is preliminary data.</text>
</comment>
<dbReference type="PANTHER" id="PTHR42718">
    <property type="entry name" value="MAJOR FACILITATOR SUPERFAMILY MULTIDRUG TRANSPORTER MFSC"/>
    <property type="match status" value="1"/>
</dbReference>
<dbReference type="InterPro" id="IPR020846">
    <property type="entry name" value="MFS_dom"/>
</dbReference>
<dbReference type="eggNOG" id="COG0477">
    <property type="taxonomic scope" value="Bacteria"/>
</dbReference>
<feature type="transmembrane region" description="Helical" evidence="7">
    <location>
        <begin position="178"/>
        <end position="198"/>
    </location>
</feature>
<feature type="transmembrane region" description="Helical" evidence="7">
    <location>
        <begin position="151"/>
        <end position="172"/>
    </location>
</feature>
<keyword evidence="4 7" id="KW-0812">Transmembrane</keyword>
<evidence type="ECO:0000256" key="3">
    <source>
        <dbReference type="ARBA" id="ARBA00022475"/>
    </source>
</evidence>
<dbReference type="EMBL" id="CANL01000087">
    <property type="protein sequence ID" value="CCM65938.1"/>
    <property type="molecule type" value="Genomic_DNA"/>
</dbReference>
<organism evidence="9 10">
    <name type="scientific">Candidatus Neomicrothrix parvicella RN1</name>
    <dbReference type="NCBI Taxonomy" id="1229780"/>
    <lineage>
        <taxon>Bacteria</taxon>
        <taxon>Bacillati</taxon>
        <taxon>Actinomycetota</taxon>
        <taxon>Acidimicrobiia</taxon>
        <taxon>Acidimicrobiales</taxon>
        <taxon>Microthrixaceae</taxon>
        <taxon>Candidatus Neomicrothrix</taxon>
    </lineage>
</organism>
<keyword evidence="5 7" id="KW-1133">Transmembrane helix</keyword>
<gene>
    <name evidence="9" type="ORF">BN381_90009</name>
</gene>
<feature type="transmembrane region" description="Helical" evidence="7">
    <location>
        <begin position="279"/>
        <end position="302"/>
    </location>
</feature>
<sequence length="539" mass="56511">MRDQVNKPDEVHRDRWITLVVLCVSLLVIVLDNTILNVALPRLSKLPVEGGLGASQSQLQWIVDSYTIVFAGLLLTTGTIGDRFGRYRFLTVGLIVFGIGSALSAMATDANLLIGTRALMGVGGAFIMPATLSILTNVFTEPRERAKAIGIWAGVSALGLGVGPVTGGFLLAHFWWGSIFLVNIPVVIAGLIFGYRYIPESKDPNPSKADPLGALLSIAALGVLLAAVIEAPAHGWTSPEILAGFATGIALFVGFMVWEMRCDHPMLNLEFFKNPRFSAASAAITLTFLGLFGMIFLLTQYLQSVLGYSTIKAGAVLLPQAVVIMIAAPLSSIWVNRLGNKVVVAGGLTVCGLAFLTFTQLTVTTPMVPVILLTCLLGLGMGNVMAPATDSIMGSLPRAKAGVGSAMNDTTRQTGGAVGVAVLGSLLSSRYAPEMTAKLTGKVPEQFIQPLTDSIGKTLGIAEKAPSAVRPLIESAARESFVSGMHLASIVAAGILFVAALSVVKWLPARALDDERSIMAPPGEPIGTGAGLRVPAVEP</sequence>
<dbReference type="Proteomes" id="UP000018291">
    <property type="component" value="Unassembled WGS sequence"/>
</dbReference>
<dbReference type="SUPFAM" id="SSF103473">
    <property type="entry name" value="MFS general substrate transporter"/>
    <property type="match status" value="1"/>
</dbReference>
<evidence type="ECO:0000313" key="9">
    <source>
        <dbReference type="EMBL" id="CCM65938.1"/>
    </source>
</evidence>
<evidence type="ECO:0000256" key="5">
    <source>
        <dbReference type="ARBA" id="ARBA00022989"/>
    </source>
</evidence>
<dbReference type="Pfam" id="PF07690">
    <property type="entry name" value="MFS_1"/>
    <property type="match status" value="1"/>
</dbReference>
<dbReference type="STRING" id="1229780.BN381_90009"/>
<dbReference type="RefSeq" id="WP_012231363.1">
    <property type="nucleotide sequence ID" value="NZ_HG422565.1"/>
</dbReference>